<feature type="region of interest" description="Disordered" evidence="2">
    <location>
        <begin position="34"/>
        <end position="56"/>
    </location>
</feature>
<dbReference type="InterPro" id="IPR035979">
    <property type="entry name" value="RBD_domain_sf"/>
</dbReference>
<accession>A0A3L6KRR2</accession>
<feature type="compositionally biased region" description="Basic and acidic residues" evidence="2">
    <location>
        <begin position="152"/>
        <end position="162"/>
    </location>
</feature>
<dbReference type="SUPFAM" id="SSF54928">
    <property type="entry name" value="RNA-binding domain, RBD"/>
    <property type="match status" value="1"/>
</dbReference>
<feature type="compositionally biased region" description="Basic residues" evidence="2">
    <location>
        <begin position="34"/>
        <end position="44"/>
    </location>
</feature>
<feature type="domain" description="RRM" evidence="3">
    <location>
        <begin position="177"/>
        <end position="276"/>
    </location>
</feature>
<feature type="region of interest" description="Disordered" evidence="2">
    <location>
        <begin position="68"/>
        <end position="95"/>
    </location>
</feature>
<feature type="compositionally biased region" description="Basic and acidic residues" evidence="2">
    <location>
        <begin position="69"/>
        <end position="95"/>
    </location>
</feature>
<dbReference type="Gene3D" id="3.30.70.330">
    <property type="match status" value="1"/>
</dbReference>
<comment type="caution">
    <text evidence="4">The sequence shown here is derived from an EMBL/GenBank/DDBJ whole genome shotgun (WGS) entry which is preliminary data.</text>
</comment>
<gene>
    <name evidence="4" type="ORF">DPX39_000030300</name>
</gene>
<feature type="region of interest" description="Disordered" evidence="2">
    <location>
        <begin position="137"/>
        <end position="164"/>
    </location>
</feature>
<reference evidence="4 5" key="1">
    <citation type="submission" date="2018-09" db="EMBL/GenBank/DDBJ databases">
        <title>whole genome sequence of T. equiperdum IVM-t1 strain.</title>
        <authorList>
            <person name="Suganuma K."/>
        </authorList>
    </citation>
    <scope>NUCLEOTIDE SEQUENCE [LARGE SCALE GENOMIC DNA]</scope>
    <source>
        <strain evidence="4 5">IVM-t1</strain>
    </source>
</reference>
<keyword evidence="1" id="KW-0694">RNA-binding</keyword>
<dbReference type="PROSITE" id="PS50102">
    <property type="entry name" value="RRM"/>
    <property type="match status" value="1"/>
</dbReference>
<dbReference type="GO" id="GO:0003723">
    <property type="term" value="F:RNA binding"/>
    <property type="evidence" value="ECO:0007669"/>
    <property type="project" value="UniProtKB-UniRule"/>
</dbReference>
<sequence>MCTYVNIHVCYILTFLYFDFLLGQQCVPMPSRAVLRKKARRESKRRKDETEGKTTAFKLQAMEQLGKSHKADATKHVASDRKVQRNKRPRGETVKEKDTDVCEVLEGASRKERKRFEAKRRFERQLGALNRSLAAVTSNTDGTSGDAAPSAEETHQRHDPKYKNGTFWRDRKERRRRTVFLGNVPAKLTEQDVTSLISDTLRKGWTPPEEDGIADVDVVTEEEVVESVDFIKSMPRAKRRHMYVTMCSIKAAESATKLLDGKMMEGIALRCNFAADKVQRGEAIQRRSASGSEH</sequence>
<dbReference type="InterPro" id="IPR000504">
    <property type="entry name" value="RRM_dom"/>
</dbReference>
<evidence type="ECO:0000313" key="4">
    <source>
        <dbReference type="EMBL" id="RHW67223.1"/>
    </source>
</evidence>
<dbReference type="InterPro" id="IPR012677">
    <property type="entry name" value="Nucleotide-bd_a/b_plait_sf"/>
</dbReference>
<dbReference type="Proteomes" id="UP000266743">
    <property type="component" value="Unassembled WGS sequence"/>
</dbReference>
<evidence type="ECO:0000256" key="2">
    <source>
        <dbReference type="SAM" id="MobiDB-lite"/>
    </source>
</evidence>
<dbReference type="EMBL" id="QSBY01000015">
    <property type="protein sequence ID" value="RHW67223.1"/>
    <property type="molecule type" value="Genomic_DNA"/>
</dbReference>
<protein>
    <submittedName>
        <fullName evidence="4">RNA binding protein</fullName>
    </submittedName>
</protein>
<organism evidence="4 5">
    <name type="scientific">Trypanosoma brucei equiperdum</name>
    <dbReference type="NCBI Taxonomy" id="630700"/>
    <lineage>
        <taxon>Eukaryota</taxon>
        <taxon>Discoba</taxon>
        <taxon>Euglenozoa</taxon>
        <taxon>Kinetoplastea</taxon>
        <taxon>Metakinetoplastina</taxon>
        <taxon>Trypanosomatida</taxon>
        <taxon>Trypanosomatidae</taxon>
        <taxon>Trypanosoma</taxon>
    </lineage>
</organism>
<proteinExistence type="predicted"/>
<evidence type="ECO:0000256" key="1">
    <source>
        <dbReference type="PROSITE-ProRule" id="PRU00176"/>
    </source>
</evidence>
<evidence type="ECO:0000313" key="5">
    <source>
        <dbReference type="Proteomes" id="UP000266743"/>
    </source>
</evidence>
<name>A0A3L6KRR2_9TRYP</name>
<dbReference type="AlphaFoldDB" id="A0A3L6KRR2"/>
<evidence type="ECO:0000259" key="3">
    <source>
        <dbReference type="PROSITE" id="PS50102"/>
    </source>
</evidence>